<evidence type="ECO:0000313" key="1">
    <source>
        <dbReference type="EMBL" id="AJD92628.1"/>
    </source>
</evidence>
<keyword evidence="2" id="KW-1185">Reference proteome</keyword>
<dbReference type="AlphaFoldDB" id="A0A0B5AVK9"/>
<dbReference type="STRING" id="1508404.JMA_33110"/>
<dbReference type="KEGG" id="jeo:JMA_33110"/>
<accession>A0A0B5AVK9</accession>
<proteinExistence type="predicted"/>
<dbReference type="BioCyc" id="JESP1508404:G14D9-12592-MONOMER"/>
<name>A0A0B5AVK9_9BACL</name>
<dbReference type="EMBL" id="CP009416">
    <property type="protein sequence ID" value="AJD92628.1"/>
    <property type="molecule type" value="Genomic_DNA"/>
</dbReference>
<gene>
    <name evidence="1" type="ORF">JMA_33110</name>
</gene>
<dbReference type="Proteomes" id="UP000031449">
    <property type="component" value="Chromosome"/>
</dbReference>
<evidence type="ECO:0000313" key="2">
    <source>
        <dbReference type="Proteomes" id="UP000031449"/>
    </source>
</evidence>
<reference evidence="1 2" key="1">
    <citation type="submission" date="2014-08" db="EMBL/GenBank/DDBJ databases">
        <title>Complete genome of a marine bacteria Jeotgalibacillus malaysiensis.</title>
        <authorList>
            <person name="Yaakop A.S."/>
            <person name="Chan K.-G."/>
            <person name="Goh K.M."/>
        </authorList>
    </citation>
    <scope>NUCLEOTIDE SEQUENCE [LARGE SCALE GENOMIC DNA]</scope>
    <source>
        <strain evidence="1 2">D5</strain>
    </source>
</reference>
<protein>
    <submittedName>
        <fullName evidence="1">Uncharacterized protein</fullName>
    </submittedName>
</protein>
<dbReference type="HOGENOM" id="CLU_3099738_0_0_9"/>
<organism evidence="1 2">
    <name type="scientific">Jeotgalibacillus malaysiensis</name>
    <dbReference type="NCBI Taxonomy" id="1508404"/>
    <lineage>
        <taxon>Bacteria</taxon>
        <taxon>Bacillati</taxon>
        <taxon>Bacillota</taxon>
        <taxon>Bacilli</taxon>
        <taxon>Bacillales</taxon>
        <taxon>Caryophanaceae</taxon>
        <taxon>Jeotgalibacillus</taxon>
    </lineage>
</organism>
<sequence length="51" mass="5515">MAVISASGGRFPWPGAEPSGFAVIVSPVPSCHRSRRLTLQSQLRINVNGFY</sequence>